<proteinExistence type="predicted"/>
<accession>A0AA36MJA9</accession>
<sequence>MGCKAGKVEEVSGKEDTAVIQLDGHEAAVMQESNMSTDVNDMYLEEFEQVPEEDLVIRPTQDGGPVLLGNTPVATMAETVIRVKDASSVAAAEMRRGYCQCCADCS</sequence>
<gene>
    <name evidence="1" type="ORF">EVOR1521_LOCUS955</name>
</gene>
<evidence type="ECO:0000313" key="2">
    <source>
        <dbReference type="Proteomes" id="UP001178507"/>
    </source>
</evidence>
<evidence type="ECO:0000313" key="1">
    <source>
        <dbReference type="EMBL" id="CAJ1370380.1"/>
    </source>
</evidence>
<organism evidence="1 2">
    <name type="scientific">Effrenium voratum</name>
    <dbReference type="NCBI Taxonomy" id="2562239"/>
    <lineage>
        <taxon>Eukaryota</taxon>
        <taxon>Sar</taxon>
        <taxon>Alveolata</taxon>
        <taxon>Dinophyceae</taxon>
        <taxon>Suessiales</taxon>
        <taxon>Symbiodiniaceae</taxon>
        <taxon>Effrenium</taxon>
    </lineage>
</organism>
<name>A0AA36MJA9_9DINO</name>
<protein>
    <submittedName>
        <fullName evidence="1">Uncharacterized protein</fullName>
    </submittedName>
</protein>
<dbReference type="EMBL" id="CAUJNA010000014">
    <property type="protein sequence ID" value="CAJ1370380.1"/>
    <property type="molecule type" value="Genomic_DNA"/>
</dbReference>
<dbReference type="Proteomes" id="UP001178507">
    <property type="component" value="Unassembled WGS sequence"/>
</dbReference>
<keyword evidence="2" id="KW-1185">Reference proteome</keyword>
<reference evidence="1" key="1">
    <citation type="submission" date="2023-08" db="EMBL/GenBank/DDBJ databases">
        <authorList>
            <person name="Chen Y."/>
            <person name="Shah S."/>
            <person name="Dougan E. K."/>
            <person name="Thang M."/>
            <person name="Chan C."/>
        </authorList>
    </citation>
    <scope>NUCLEOTIDE SEQUENCE</scope>
</reference>
<comment type="caution">
    <text evidence="1">The sequence shown here is derived from an EMBL/GenBank/DDBJ whole genome shotgun (WGS) entry which is preliminary data.</text>
</comment>
<dbReference type="AlphaFoldDB" id="A0AA36MJA9"/>